<accession>A0A819PQS2</accession>
<evidence type="ECO:0000313" key="1">
    <source>
        <dbReference type="EMBL" id="CAF4019171.1"/>
    </source>
</evidence>
<sequence length="89" mass="10404">LVCEKCYEYQPYNDTQHNQLLNWYNRLYCGTKEYRFVSGFYMKDDGTLGYNSMSQNAVGPYSDGTKEMGWIERDAVEKVVNGKLDNHIV</sequence>
<gene>
    <name evidence="1" type="ORF">JBS370_LOCUS27298</name>
</gene>
<evidence type="ECO:0000313" key="2">
    <source>
        <dbReference type="Proteomes" id="UP000663836"/>
    </source>
</evidence>
<name>A0A819PQS2_9BILA</name>
<dbReference type="AlphaFoldDB" id="A0A819PQS2"/>
<dbReference type="EMBL" id="CAJOBD010005092">
    <property type="protein sequence ID" value="CAF4019171.1"/>
    <property type="molecule type" value="Genomic_DNA"/>
</dbReference>
<dbReference type="Proteomes" id="UP000663836">
    <property type="component" value="Unassembled WGS sequence"/>
</dbReference>
<organism evidence="1 2">
    <name type="scientific">Rotaria sordida</name>
    <dbReference type="NCBI Taxonomy" id="392033"/>
    <lineage>
        <taxon>Eukaryota</taxon>
        <taxon>Metazoa</taxon>
        <taxon>Spiralia</taxon>
        <taxon>Gnathifera</taxon>
        <taxon>Rotifera</taxon>
        <taxon>Eurotatoria</taxon>
        <taxon>Bdelloidea</taxon>
        <taxon>Philodinida</taxon>
        <taxon>Philodinidae</taxon>
        <taxon>Rotaria</taxon>
    </lineage>
</organism>
<reference evidence="1" key="1">
    <citation type="submission" date="2021-02" db="EMBL/GenBank/DDBJ databases">
        <authorList>
            <person name="Nowell W R."/>
        </authorList>
    </citation>
    <scope>NUCLEOTIDE SEQUENCE</scope>
</reference>
<feature type="non-terminal residue" evidence="1">
    <location>
        <position position="1"/>
    </location>
</feature>
<protein>
    <submittedName>
        <fullName evidence="1">Uncharacterized protein</fullName>
    </submittedName>
</protein>
<comment type="caution">
    <text evidence="1">The sequence shown here is derived from an EMBL/GenBank/DDBJ whole genome shotgun (WGS) entry which is preliminary data.</text>
</comment>
<proteinExistence type="predicted"/>